<gene>
    <name evidence="2" type="ORF">QC761_0028030</name>
</gene>
<reference evidence="2 3" key="1">
    <citation type="journal article" date="2023" name="bioRxiv">
        <title>High-quality genome assemblies of four members of thePodospora anserinaspecies complex.</title>
        <authorList>
            <person name="Ament-Velasquez S.L."/>
            <person name="Vogan A.A."/>
            <person name="Wallerman O."/>
            <person name="Hartmann F."/>
            <person name="Gautier V."/>
            <person name="Silar P."/>
            <person name="Giraud T."/>
            <person name="Johannesson H."/>
        </authorList>
    </citation>
    <scope>NUCLEOTIDE SEQUENCE [LARGE SCALE GENOMIC DNA]</scope>
    <source>
        <strain evidence="2 3">CBS 112042</strain>
    </source>
</reference>
<evidence type="ECO:0000313" key="2">
    <source>
        <dbReference type="EMBL" id="KAK4647314.1"/>
    </source>
</evidence>
<proteinExistence type="predicted"/>
<protein>
    <submittedName>
        <fullName evidence="2">Uncharacterized protein</fullName>
    </submittedName>
</protein>
<feature type="compositionally biased region" description="Polar residues" evidence="1">
    <location>
        <begin position="21"/>
        <end position="35"/>
    </location>
</feature>
<keyword evidence="3" id="KW-1185">Reference proteome</keyword>
<accession>A0ABR0FTR9</accession>
<evidence type="ECO:0000256" key="1">
    <source>
        <dbReference type="SAM" id="MobiDB-lite"/>
    </source>
</evidence>
<dbReference type="RefSeq" id="XP_062736290.1">
    <property type="nucleotide sequence ID" value="XM_062872202.1"/>
</dbReference>
<evidence type="ECO:0000313" key="3">
    <source>
        <dbReference type="Proteomes" id="UP001322138"/>
    </source>
</evidence>
<name>A0ABR0FTR9_9PEZI</name>
<dbReference type="Proteomes" id="UP001322138">
    <property type="component" value="Unassembled WGS sequence"/>
</dbReference>
<comment type="caution">
    <text evidence="2">The sequence shown here is derived from an EMBL/GenBank/DDBJ whole genome shotgun (WGS) entry which is preliminary data.</text>
</comment>
<feature type="compositionally biased region" description="Basic and acidic residues" evidence="1">
    <location>
        <begin position="39"/>
        <end position="52"/>
    </location>
</feature>
<feature type="region of interest" description="Disordered" evidence="1">
    <location>
        <begin position="21"/>
        <end position="52"/>
    </location>
</feature>
<organism evidence="2 3">
    <name type="scientific">Podospora bellae-mahoneyi</name>
    <dbReference type="NCBI Taxonomy" id="2093777"/>
    <lineage>
        <taxon>Eukaryota</taxon>
        <taxon>Fungi</taxon>
        <taxon>Dikarya</taxon>
        <taxon>Ascomycota</taxon>
        <taxon>Pezizomycotina</taxon>
        <taxon>Sordariomycetes</taxon>
        <taxon>Sordariomycetidae</taxon>
        <taxon>Sordariales</taxon>
        <taxon>Podosporaceae</taxon>
        <taxon>Podospora</taxon>
    </lineage>
</organism>
<sequence length="203" mass="21409">MEDLSHLWECQITALRDSFSADSSVGAPTSGSPSLQRGDGGRDYDTHESEHGWDEKINSVVDALDELALQSPTGKINTTATQSPRTPWFPDGDAYTETVPLRSNSSSACSSMADRSAYSISITMATSTKSERSSGAVAVPTLHRPPASIVPIYTVKPNSSPRLHDGDASNHASLTTAVHPISPTLICISPLSILGTAAGSPWT</sequence>
<dbReference type="EMBL" id="JAFFGZ010000002">
    <property type="protein sequence ID" value="KAK4647314.1"/>
    <property type="molecule type" value="Genomic_DNA"/>
</dbReference>
<dbReference type="GeneID" id="87891314"/>